<evidence type="ECO:0000313" key="3">
    <source>
        <dbReference type="Proteomes" id="UP000305546"/>
    </source>
</evidence>
<feature type="transmembrane region" description="Helical" evidence="1">
    <location>
        <begin position="21"/>
        <end position="40"/>
    </location>
</feature>
<proteinExistence type="predicted"/>
<dbReference type="Proteomes" id="UP000305546">
    <property type="component" value="Unassembled WGS sequence"/>
</dbReference>
<sequence>MRAPCSARSATTDGRGRFVKSAVRWGVLALVAFAAAALSFDTLLDLVRRSGTAGWLAPLFPVCLDAAGIGATQLWLSPAMSTRTRRSARTLALAMIFLSIVGNSLDHALVAYGWRPSWLVLVAVAAVPPAVLGAVVHLAVLATGDDRAAAAVDHSAAAEPVRSLVPRHAEVLGAMPTQAQRVRYAAEQVGSDHVPALLEWLAAHGFPVTHESARSALRRGRSNAGDEPSTQIFLPVGSDA</sequence>
<dbReference type="AlphaFoldDB" id="A0A5C4LRE6"/>
<accession>A0A5C4LRE6</accession>
<name>A0A5C4LRE6_9PSEU</name>
<dbReference type="Pfam" id="PF10935">
    <property type="entry name" value="DUF2637"/>
    <property type="match status" value="1"/>
</dbReference>
<keyword evidence="3" id="KW-1185">Reference proteome</keyword>
<dbReference type="InterPro" id="IPR021235">
    <property type="entry name" value="DUF2637"/>
</dbReference>
<evidence type="ECO:0000256" key="1">
    <source>
        <dbReference type="SAM" id="Phobius"/>
    </source>
</evidence>
<keyword evidence="1" id="KW-0812">Transmembrane</keyword>
<keyword evidence="1" id="KW-0472">Membrane</keyword>
<reference evidence="2 3" key="1">
    <citation type="submission" date="2019-06" db="EMBL/GenBank/DDBJ databases">
        <title>Amycolatopsis alkalitolerans sp. nov., isolated from Gastrodia elata Blume.</title>
        <authorList>
            <person name="Narsing Rao M.P."/>
            <person name="Li W.J."/>
        </authorList>
    </citation>
    <scope>NUCLEOTIDE SEQUENCE [LARGE SCALE GENOMIC DNA]</scope>
    <source>
        <strain evidence="2 3">SYSUP0005</strain>
    </source>
</reference>
<dbReference type="EMBL" id="VDFW01000055">
    <property type="protein sequence ID" value="TNC19077.1"/>
    <property type="molecule type" value="Genomic_DNA"/>
</dbReference>
<protein>
    <submittedName>
        <fullName evidence="2">DUF2637 domain-containing protein</fullName>
    </submittedName>
</protein>
<organism evidence="2 3">
    <name type="scientific">Amycolatopsis alkalitolerans</name>
    <dbReference type="NCBI Taxonomy" id="2547244"/>
    <lineage>
        <taxon>Bacteria</taxon>
        <taxon>Bacillati</taxon>
        <taxon>Actinomycetota</taxon>
        <taxon>Actinomycetes</taxon>
        <taxon>Pseudonocardiales</taxon>
        <taxon>Pseudonocardiaceae</taxon>
        <taxon>Amycolatopsis</taxon>
    </lineage>
</organism>
<comment type="caution">
    <text evidence="2">The sequence shown here is derived from an EMBL/GenBank/DDBJ whole genome shotgun (WGS) entry which is preliminary data.</text>
</comment>
<keyword evidence="1" id="KW-1133">Transmembrane helix</keyword>
<feature type="transmembrane region" description="Helical" evidence="1">
    <location>
        <begin position="52"/>
        <end position="76"/>
    </location>
</feature>
<evidence type="ECO:0000313" key="2">
    <source>
        <dbReference type="EMBL" id="TNC19077.1"/>
    </source>
</evidence>
<gene>
    <name evidence="2" type="ORF">FG385_32955</name>
</gene>
<feature type="transmembrane region" description="Helical" evidence="1">
    <location>
        <begin position="117"/>
        <end position="140"/>
    </location>
</feature>
<feature type="transmembrane region" description="Helical" evidence="1">
    <location>
        <begin position="88"/>
        <end position="105"/>
    </location>
</feature>